<dbReference type="EMBL" id="LSRE01000002">
    <property type="protein sequence ID" value="KXP00895.1"/>
    <property type="molecule type" value="Genomic_DNA"/>
</dbReference>
<accession>A0A137ZRV3</accession>
<sequence length="116" mass="12677">MTRPAPSMLAAACYAALLRALETAGRRKLGRRAHHLNVPRHLMYRATVIVDSDVAQLLDGAWVYLATALRDRPDVDQIIRTVDTYARGLLTSRGTPSLIDLGNRLDQALAAADAAR</sequence>
<name>A0A137ZRV3_9ACTN</name>
<proteinExistence type="predicted"/>
<gene>
    <name evidence="1" type="ORF">AXK61_12870</name>
</gene>
<reference evidence="1 2" key="1">
    <citation type="submission" date="2016-02" db="EMBL/GenBank/DDBJ databases">
        <authorList>
            <person name="Teng J.L."/>
            <person name="Tang Y."/>
            <person name="Huang Y."/>
            <person name="Guo F."/>
            <person name="Wei W."/>
            <person name="Chen J.H."/>
            <person name="Wong S.Y."/>
            <person name="Lau S.K."/>
            <person name="Woo P.C."/>
        </authorList>
    </citation>
    <scope>NUCLEOTIDE SEQUENCE [LARGE SCALE GENOMIC DNA]</scope>
    <source>
        <strain evidence="1 2">JCM 13375</strain>
    </source>
</reference>
<comment type="caution">
    <text evidence="1">The sequence shown here is derived from an EMBL/GenBank/DDBJ whole genome shotgun (WGS) entry which is preliminary data.</text>
</comment>
<evidence type="ECO:0000313" key="2">
    <source>
        <dbReference type="Proteomes" id="UP000070409"/>
    </source>
</evidence>
<evidence type="ECO:0000313" key="1">
    <source>
        <dbReference type="EMBL" id="KXP00895.1"/>
    </source>
</evidence>
<protein>
    <submittedName>
        <fullName evidence="1">Uncharacterized protein</fullName>
    </submittedName>
</protein>
<keyword evidence="2" id="KW-1185">Reference proteome</keyword>
<organism evidence="1 2">
    <name type="scientific">Tsukamurella pseudospumae</name>
    <dbReference type="NCBI Taxonomy" id="239498"/>
    <lineage>
        <taxon>Bacteria</taxon>
        <taxon>Bacillati</taxon>
        <taxon>Actinomycetota</taxon>
        <taxon>Actinomycetes</taxon>
        <taxon>Mycobacteriales</taxon>
        <taxon>Tsukamurellaceae</taxon>
        <taxon>Tsukamurella</taxon>
    </lineage>
</organism>
<dbReference type="Proteomes" id="UP000070409">
    <property type="component" value="Unassembled WGS sequence"/>
</dbReference>
<dbReference type="RefSeq" id="WP_068743671.1">
    <property type="nucleotide sequence ID" value="NZ_LSRE01000002.1"/>
</dbReference>